<comment type="caution">
    <text evidence="1">The sequence shown here is derived from an EMBL/GenBank/DDBJ whole genome shotgun (WGS) entry which is preliminary data.</text>
</comment>
<gene>
    <name evidence="1" type="ORF">Sviol_59660</name>
</gene>
<accession>A0ABQ3QW89</accession>
<dbReference type="Proteomes" id="UP001050808">
    <property type="component" value="Unassembled WGS sequence"/>
</dbReference>
<evidence type="ECO:0000313" key="2">
    <source>
        <dbReference type="Proteomes" id="UP001050808"/>
    </source>
</evidence>
<organism evidence="1 2">
    <name type="scientific">Streptomyces violascens</name>
    <dbReference type="NCBI Taxonomy" id="67381"/>
    <lineage>
        <taxon>Bacteria</taxon>
        <taxon>Bacillati</taxon>
        <taxon>Actinomycetota</taxon>
        <taxon>Actinomycetes</taxon>
        <taxon>Kitasatosporales</taxon>
        <taxon>Streptomycetaceae</taxon>
        <taxon>Streptomyces</taxon>
    </lineage>
</organism>
<proteinExistence type="predicted"/>
<protein>
    <submittedName>
        <fullName evidence="1">Uncharacterized protein</fullName>
    </submittedName>
</protein>
<name>A0ABQ3QW89_9ACTN</name>
<evidence type="ECO:0000313" key="1">
    <source>
        <dbReference type="EMBL" id="GHI41558.1"/>
    </source>
</evidence>
<reference evidence="1" key="1">
    <citation type="submission" date="2024-05" db="EMBL/GenBank/DDBJ databases">
        <title>Whole genome shotgun sequence of Streptomyces violascens NBRC 12920.</title>
        <authorList>
            <person name="Komaki H."/>
            <person name="Tamura T."/>
        </authorList>
    </citation>
    <scope>NUCLEOTIDE SEQUENCE</scope>
    <source>
        <strain evidence="1">NBRC 12920</strain>
    </source>
</reference>
<keyword evidence="2" id="KW-1185">Reference proteome</keyword>
<sequence length="151" mass="16630">MDNGHDRRIQITDGWIRTSPWPHGDRTGGLLRRTKRHGLPRKDIGEGLPQTMPTRRSQAGDHAATALGALALLMANRHVGWAWWQWALAVALVWDLAGGVVANGLDTVKVFYHSPLPSNTPKRVRVAHHPVGFTALHIQPTLIALVFPGAR</sequence>
<dbReference type="EMBL" id="BNDY01000017">
    <property type="protein sequence ID" value="GHI41558.1"/>
    <property type="molecule type" value="Genomic_DNA"/>
</dbReference>